<proteinExistence type="inferred from homology"/>
<evidence type="ECO:0000256" key="4">
    <source>
        <dbReference type="ARBA" id="ARBA00022553"/>
    </source>
</evidence>
<comment type="caution">
    <text evidence="16">Lacks conserved residue(s) required for the propagation of feature annotation.</text>
</comment>
<protein>
    <recommendedName>
        <fullName evidence="16 17">Na(+)-translocating NADH-quinone reductase subunit C</fullName>
        <shortName evidence="16 17">Na(+)-NQR subunit C</shortName>
        <shortName evidence="16 17">Na(+)-translocating NQR subunit C</shortName>
        <ecNumber evidence="16 17">7.2.1.1</ecNumber>
    </recommendedName>
    <alternativeName>
        <fullName evidence="16 17">NQR complex subunit C</fullName>
    </alternativeName>
    <alternativeName>
        <fullName evidence="16 17">NQR-1 subunit C</fullName>
    </alternativeName>
</protein>
<evidence type="ECO:0000256" key="12">
    <source>
        <dbReference type="ARBA" id="ARBA00023065"/>
    </source>
</evidence>
<evidence type="ECO:0000256" key="13">
    <source>
        <dbReference type="ARBA" id="ARBA00023075"/>
    </source>
</evidence>
<comment type="cofactor">
    <cofactor evidence="16 17">
        <name>FMN</name>
        <dbReference type="ChEBI" id="CHEBI:58210"/>
    </cofactor>
</comment>
<keyword evidence="2 16" id="KW-1003">Cell membrane</keyword>
<dbReference type="PANTHER" id="PTHR37838">
    <property type="entry name" value="NA(+)-TRANSLOCATING NADH-QUINONE REDUCTASE SUBUNIT C"/>
    <property type="match status" value="1"/>
</dbReference>
<evidence type="ECO:0000256" key="16">
    <source>
        <dbReference type="HAMAP-Rule" id="MF_00427"/>
    </source>
</evidence>
<accession>A0ABV7VUE0</accession>
<keyword evidence="3" id="KW-0997">Cell inner membrane</keyword>
<evidence type="ECO:0000256" key="6">
    <source>
        <dbReference type="ARBA" id="ARBA00022643"/>
    </source>
</evidence>
<keyword evidence="15 16" id="KW-0739">Sodium transport</keyword>
<dbReference type="InterPro" id="IPR007329">
    <property type="entry name" value="FMN-bd"/>
</dbReference>
<feature type="domain" description="FMN-binding" evidence="18">
    <location>
        <begin position="164"/>
        <end position="262"/>
    </location>
</feature>
<gene>
    <name evidence="16" type="primary">nqrC</name>
    <name evidence="19" type="ORF">ACFOMG_12685</name>
</gene>
<keyword evidence="20" id="KW-1185">Reference proteome</keyword>
<comment type="function">
    <text evidence="16">NQR complex catalyzes the reduction of ubiquinone-1 to ubiquinol by two successive reactions, coupled with the transport of Na(+) ions from the cytoplasm to the periplasm. NqrA to NqrE are probably involved in the second step, the conversion of ubisemiquinone to ubiquinol.</text>
</comment>
<evidence type="ECO:0000256" key="17">
    <source>
        <dbReference type="PIRNR" id="PIRNR009437"/>
    </source>
</evidence>
<dbReference type="EMBL" id="JBHRYB010000013">
    <property type="protein sequence ID" value="MFC3680955.1"/>
    <property type="molecule type" value="Genomic_DNA"/>
</dbReference>
<evidence type="ECO:0000313" key="19">
    <source>
        <dbReference type="EMBL" id="MFC3680955.1"/>
    </source>
</evidence>
<evidence type="ECO:0000256" key="7">
    <source>
        <dbReference type="ARBA" id="ARBA00022692"/>
    </source>
</evidence>
<dbReference type="PIRSF" id="PIRSF009437">
    <property type="entry name" value="NQR-1_subunit_C"/>
    <property type="match status" value="1"/>
</dbReference>
<evidence type="ECO:0000313" key="20">
    <source>
        <dbReference type="Proteomes" id="UP001595722"/>
    </source>
</evidence>
<comment type="caution">
    <text evidence="19">The sequence shown here is derived from an EMBL/GenBank/DDBJ whole genome shotgun (WGS) entry which is preliminary data.</text>
</comment>
<dbReference type="SMART" id="SM00900">
    <property type="entry name" value="FMN_bind"/>
    <property type="match status" value="1"/>
</dbReference>
<evidence type="ECO:0000256" key="11">
    <source>
        <dbReference type="ARBA" id="ARBA00023053"/>
    </source>
</evidence>
<evidence type="ECO:0000256" key="10">
    <source>
        <dbReference type="ARBA" id="ARBA00023027"/>
    </source>
</evidence>
<evidence type="ECO:0000256" key="1">
    <source>
        <dbReference type="ARBA" id="ARBA00022448"/>
    </source>
</evidence>
<organism evidence="19 20">
    <name type="scientific">Bacterioplanoides pacificum</name>
    <dbReference type="NCBI Taxonomy" id="1171596"/>
    <lineage>
        <taxon>Bacteria</taxon>
        <taxon>Pseudomonadati</taxon>
        <taxon>Pseudomonadota</taxon>
        <taxon>Gammaproteobacteria</taxon>
        <taxon>Oceanospirillales</taxon>
        <taxon>Oceanospirillaceae</taxon>
        <taxon>Bacterioplanoides</taxon>
    </lineage>
</organism>
<feature type="transmembrane region" description="Helical" evidence="16">
    <location>
        <begin position="12"/>
        <end position="33"/>
    </location>
</feature>
<dbReference type="HAMAP" id="MF_00427">
    <property type="entry name" value="NqrC"/>
    <property type="match status" value="1"/>
</dbReference>
<evidence type="ECO:0000256" key="3">
    <source>
        <dbReference type="ARBA" id="ARBA00022519"/>
    </source>
</evidence>
<keyword evidence="4 16" id="KW-0597">Phosphoprotein</keyword>
<name>A0ABV7VUE0_9GAMM</name>
<comment type="catalytic activity">
    <reaction evidence="16 17">
        <text>a ubiquinone + n Na(+)(in) + NADH + H(+) = a ubiquinol + n Na(+)(out) + NAD(+)</text>
        <dbReference type="Rhea" id="RHEA:47748"/>
        <dbReference type="Rhea" id="RHEA-COMP:9565"/>
        <dbReference type="Rhea" id="RHEA-COMP:9566"/>
        <dbReference type="ChEBI" id="CHEBI:15378"/>
        <dbReference type="ChEBI" id="CHEBI:16389"/>
        <dbReference type="ChEBI" id="CHEBI:17976"/>
        <dbReference type="ChEBI" id="CHEBI:29101"/>
        <dbReference type="ChEBI" id="CHEBI:57540"/>
        <dbReference type="ChEBI" id="CHEBI:57945"/>
        <dbReference type="EC" id="7.2.1.1"/>
    </reaction>
</comment>
<dbReference type="Pfam" id="PF04205">
    <property type="entry name" value="FMN_bind"/>
    <property type="match status" value="1"/>
</dbReference>
<keyword evidence="11 16" id="KW-0915">Sodium</keyword>
<dbReference type="NCBIfam" id="TIGR01938">
    <property type="entry name" value="nqrC"/>
    <property type="match status" value="1"/>
</dbReference>
<evidence type="ECO:0000256" key="9">
    <source>
        <dbReference type="ARBA" id="ARBA00022989"/>
    </source>
</evidence>
<dbReference type="PANTHER" id="PTHR37838:SF1">
    <property type="entry name" value="NA(+)-TRANSLOCATING NADH-QUINONE REDUCTASE SUBUNIT C"/>
    <property type="match status" value="1"/>
</dbReference>
<keyword evidence="1 16" id="KW-0813">Transport</keyword>
<keyword evidence="14 16" id="KW-0472">Membrane</keyword>
<evidence type="ECO:0000256" key="14">
    <source>
        <dbReference type="ARBA" id="ARBA00023136"/>
    </source>
</evidence>
<comment type="subcellular location">
    <subcellularLocation>
        <location evidence="16">Cell membrane</location>
        <topology evidence="16">Single-pass membrane protein</topology>
    </subcellularLocation>
</comment>
<reference evidence="20" key="1">
    <citation type="journal article" date="2019" name="Int. J. Syst. Evol. Microbiol.">
        <title>The Global Catalogue of Microorganisms (GCM) 10K type strain sequencing project: providing services to taxonomists for standard genome sequencing and annotation.</title>
        <authorList>
            <consortium name="The Broad Institute Genomics Platform"/>
            <consortium name="The Broad Institute Genome Sequencing Center for Infectious Disease"/>
            <person name="Wu L."/>
            <person name="Ma J."/>
        </authorList>
    </citation>
    <scope>NUCLEOTIDE SEQUENCE [LARGE SCALE GENOMIC DNA]</scope>
    <source>
        <strain evidence="20">KCTC 42424</strain>
    </source>
</reference>
<evidence type="ECO:0000256" key="5">
    <source>
        <dbReference type="ARBA" id="ARBA00022630"/>
    </source>
</evidence>
<evidence type="ECO:0000256" key="8">
    <source>
        <dbReference type="ARBA" id="ARBA00022967"/>
    </source>
</evidence>
<evidence type="ECO:0000259" key="18">
    <source>
        <dbReference type="SMART" id="SM00900"/>
    </source>
</evidence>
<evidence type="ECO:0000256" key="15">
    <source>
        <dbReference type="ARBA" id="ARBA00023201"/>
    </source>
</evidence>
<dbReference type="Proteomes" id="UP001595722">
    <property type="component" value="Unassembled WGS sequence"/>
</dbReference>
<sequence>MSANNDSIQKTLLVAILLCLVCSVIVAGAAVSLKPIQQANKQLDKNYNILLAAGLVEEGAKPSADQIEQLFADKVTAKVVNLSEGRYATAAELDEIKASGLIPQGKGLAAYNQRKASKDPAFSSKLPGDEDIASIKRQAKFAAVYTVENNGVVEKMVLPVHGYGLWSTLYGFLALEGDLETVVGLGFYSHAETPGLGGEVDNPSWKALWKGKELYNSKGELAIKVVKGKAAADDENSVDGLSGATLTSKGVSNLVQFWVGENGFGKFLATAKGGA</sequence>
<keyword evidence="5 16" id="KW-0285">Flavoprotein</keyword>
<keyword evidence="8 16" id="KW-1278">Translocase</keyword>
<comment type="subunit">
    <text evidence="16 17">Composed of six subunits; NqrA, NqrB, NqrC, NqrD, NqrE and NqrF.</text>
</comment>
<keyword evidence="12 16" id="KW-0406">Ion transport</keyword>
<evidence type="ECO:0000256" key="2">
    <source>
        <dbReference type="ARBA" id="ARBA00022475"/>
    </source>
</evidence>
<dbReference type="InterPro" id="IPR010204">
    <property type="entry name" value="NqrC"/>
</dbReference>
<dbReference type="EC" id="7.2.1.1" evidence="16 17"/>
<keyword evidence="13 16" id="KW-0830">Ubiquinone</keyword>
<comment type="similarity">
    <text evidence="16 17">Belongs to the NqrC family.</text>
</comment>
<keyword evidence="7 16" id="KW-0812">Transmembrane</keyword>
<keyword evidence="9 16" id="KW-1133">Transmembrane helix</keyword>
<dbReference type="NCBIfam" id="NF003749">
    <property type="entry name" value="PRK05346.1-5"/>
    <property type="match status" value="1"/>
</dbReference>
<keyword evidence="6 16" id="KW-0288">FMN</keyword>
<feature type="modified residue" description="FMN phosphoryl threonine" evidence="16">
    <location>
        <position position="245"/>
    </location>
</feature>
<dbReference type="RefSeq" id="WP_376867064.1">
    <property type="nucleotide sequence ID" value="NZ_JBHRYB010000013.1"/>
</dbReference>
<keyword evidence="10 16" id="KW-0520">NAD</keyword>